<evidence type="ECO:0000256" key="3">
    <source>
        <dbReference type="ARBA" id="ARBA00022989"/>
    </source>
</evidence>
<dbReference type="STRING" id="37653.A0A0L8HRK8"/>
<dbReference type="GO" id="GO:0005886">
    <property type="term" value="C:plasma membrane"/>
    <property type="evidence" value="ECO:0007669"/>
    <property type="project" value="TreeGrafter"/>
</dbReference>
<evidence type="ECO:0000256" key="2">
    <source>
        <dbReference type="ARBA" id="ARBA00022692"/>
    </source>
</evidence>
<dbReference type="GO" id="GO:0007605">
    <property type="term" value="P:sensory perception of sound"/>
    <property type="evidence" value="ECO:0007669"/>
    <property type="project" value="TreeGrafter"/>
</dbReference>
<dbReference type="Pfam" id="PF10242">
    <property type="entry name" value="L_HMGIC_fpl"/>
    <property type="match status" value="1"/>
</dbReference>
<gene>
    <name evidence="6" type="ORF">OCBIM_22007905mg</name>
</gene>
<feature type="transmembrane region" description="Helical" evidence="5">
    <location>
        <begin position="95"/>
        <end position="118"/>
    </location>
</feature>
<feature type="transmembrane region" description="Helical" evidence="5">
    <location>
        <begin position="21"/>
        <end position="44"/>
    </location>
</feature>
<organism evidence="6">
    <name type="scientific">Octopus bimaculoides</name>
    <name type="common">California two-spotted octopus</name>
    <dbReference type="NCBI Taxonomy" id="37653"/>
    <lineage>
        <taxon>Eukaryota</taxon>
        <taxon>Metazoa</taxon>
        <taxon>Spiralia</taxon>
        <taxon>Lophotrochozoa</taxon>
        <taxon>Mollusca</taxon>
        <taxon>Cephalopoda</taxon>
        <taxon>Coleoidea</taxon>
        <taxon>Octopodiformes</taxon>
        <taxon>Octopoda</taxon>
        <taxon>Incirrata</taxon>
        <taxon>Octopodidae</taxon>
        <taxon>Octopus</taxon>
    </lineage>
</organism>
<feature type="transmembrane region" description="Helical" evidence="5">
    <location>
        <begin position="125"/>
        <end position="148"/>
    </location>
</feature>
<dbReference type="KEGG" id="obi:106869029"/>
<evidence type="ECO:0000256" key="5">
    <source>
        <dbReference type="SAM" id="Phobius"/>
    </source>
</evidence>
<comment type="subcellular location">
    <subcellularLocation>
        <location evidence="1">Membrane</location>
        <topology evidence="1">Multi-pass membrane protein</topology>
    </subcellularLocation>
</comment>
<evidence type="ECO:0000313" key="6">
    <source>
        <dbReference type="EMBL" id="KOF91861.1"/>
    </source>
</evidence>
<dbReference type="OMA" id="EYRLGEC"/>
<dbReference type="AlphaFoldDB" id="A0A0L8HRK8"/>
<dbReference type="OrthoDB" id="5873721at2759"/>
<name>A0A0L8HRK8_OCTBM</name>
<dbReference type="PANTHER" id="PTHR12489">
    <property type="entry name" value="LIPOMA HMGIC FUSION PARTNER-LIKE PROTEIN"/>
    <property type="match status" value="1"/>
</dbReference>
<dbReference type="EMBL" id="KQ417459">
    <property type="protein sequence ID" value="KOF91861.1"/>
    <property type="molecule type" value="Genomic_DNA"/>
</dbReference>
<reference evidence="6" key="1">
    <citation type="submission" date="2015-07" db="EMBL/GenBank/DDBJ databases">
        <title>MeaNS - Measles Nucleotide Surveillance Program.</title>
        <authorList>
            <person name="Tran T."/>
            <person name="Druce J."/>
        </authorList>
    </citation>
    <scope>NUCLEOTIDE SEQUENCE</scope>
    <source>
        <strain evidence="6">UCB-OBI-ISO-001</strain>
        <tissue evidence="6">Gonad</tissue>
    </source>
</reference>
<accession>A0A0L8HRK8</accession>
<proteinExistence type="predicted"/>
<dbReference type="InterPro" id="IPR019372">
    <property type="entry name" value="LHFPL"/>
</dbReference>
<dbReference type="PANTHER" id="PTHR12489:SF1">
    <property type="entry name" value="LP10272P"/>
    <property type="match status" value="1"/>
</dbReference>
<protein>
    <recommendedName>
        <fullName evidence="7">LHFPL tetraspan subfamily member 3 protein</fullName>
    </recommendedName>
</protein>
<keyword evidence="3 5" id="KW-1133">Transmembrane helix</keyword>
<evidence type="ECO:0000256" key="1">
    <source>
        <dbReference type="ARBA" id="ARBA00004141"/>
    </source>
</evidence>
<evidence type="ECO:0000256" key="4">
    <source>
        <dbReference type="ARBA" id="ARBA00023136"/>
    </source>
</evidence>
<keyword evidence="4 5" id="KW-0472">Membrane</keyword>
<feature type="transmembrane region" description="Helical" evidence="5">
    <location>
        <begin position="176"/>
        <end position="199"/>
    </location>
</feature>
<sequence>MDVKYTQETTQVYYFKYMREYRAVAVLWGILTIIWCILTVVAFVQPQWIGDTETSPGYGHFGVYAHCYPTSTTWRYGCKGSFTNFASIPNGAFKAVTLFVGIAALLSLICVAALLLFFCFKKVIVFNLCGIMEIISAVLLFLACIIYPSGWDLTTVKDMCGPNSGPYKLGKCGIRWAYILAILGIIDAILLAILAFILASKRTKPDDYSVTGKITRAELYPNYNDTMRSQATIIRPTMMSVPDIGDTYSEYSHLSNKKSLINFGFQL</sequence>
<keyword evidence="2 5" id="KW-0812">Transmembrane</keyword>
<dbReference type="Gene3D" id="1.20.140.150">
    <property type="match status" value="1"/>
</dbReference>
<evidence type="ECO:0008006" key="7">
    <source>
        <dbReference type="Google" id="ProtNLM"/>
    </source>
</evidence>